<keyword evidence="2" id="KW-0812">Transmembrane</keyword>
<dbReference type="STRING" id="29540.C481_05665"/>
<comment type="caution">
    <text evidence="3">The sequence shown here is derived from an EMBL/GenBank/DDBJ whole genome shotgun (WGS) entry which is preliminary data.</text>
</comment>
<gene>
    <name evidence="3" type="ORF">C481_05665</name>
</gene>
<evidence type="ECO:0000256" key="1">
    <source>
        <dbReference type="SAM" id="MobiDB-lite"/>
    </source>
</evidence>
<dbReference type="eggNOG" id="arCOG10765">
    <property type="taxonomic scope" value="Archaea"/>
</dbReference>
<feature type="transmembrane region" description="Helical" evidence="2">
    <location>
        <begin position="79"/>
        <end position="101"/>
    </location>
</feature>
<name>M0AXP4_NATA1</name>
<keyword evidence="2" id="KW-1133">Transmembrane helix</keyword>
<accession>M0AXP4</accession>
<sequence>MSDRDSNLDPDAGGDRDPTEKPTRDAEEAKQEGEQMARNWIAVGVVSIFLLLLIVVGMMQATGLVDVFGPIAETQTQQWAVFAVLALIVVALAGWSWTTLIR</sequence>
<dbReference type="RefSeq" id="WP_006108142.1">
    <property type="nucleotide sequence ID" value="NZ_AOIO01000017.1"/>
</dbReference>
<feature type="region of interest" description="Disordered" evidence="1">
    <location>
        <begin position="1"/>
        <end position="34"/>
    </location>
</feature>
<dbReference type="AlphaFoldDB" id="M0AXP4"/>
<proteinExistence type="predicted"/>
<evidence type="ECO:0000313" key="4">
    <source>
        <dbReference type="Proteomes" id="UP000011554"/>
    </source>
</evidence>
<keyword evidence="2" id="KW-0472">Membrane</keyword>
<dbReference type="PATRIC" id="fig|29540.5.peg.1153"/>
<reference evidence="3 4" key="1">
    <citation type="journal article" date="2014" name="PLoS Genet.">
        <title>Phylogenetically driven sequencing of extremely halophilic archaea reveals strategies for static and dynamic osmo-response.</title>
        <authorList>
            <person name="Becker E.A."/>
            <person name="Seitzer P.M."/>
            <person name="Tritt A."/>
            <person name="Larsen D."/>
            <person name="Krusor M."/>
            <person name="Yao A.I."/>
            <person name="Wu D."/>
            <person name="Madern D."/>
            <person name="Eisen J.A."/>
            <person name="Darling A.E."/>
            <person name="Facciotti M.T."/>
        </authorList>
    </citation>
    <scope>NUCLEOTIDE SEQUENCE [LARGE SCALE GENOMIC DNA]</scope>
    <source>
        <strain evidence="3 4">DSM 12278</strain>
    </source>
</reference>
<evidence type="ECO:0000313" key="3">
    <source>
        <dbReference type="EMBL" id="ELZ03456.1"/>
    </source>
</evidence>
<protein>
    <submittedName>
        <fullName evidence="3">Uncharacterized protein</fullName>
    </submittedName>
</protein>
<dbReference type="Proteomes" id="UP000011554">
    <property type="component" value="Unassembled WGS sequence"/>
</dbReference>
<evidence type="ECO:0000256" key="2">
    <source>
        <dbReference type="SAM" id="Phobius"/>
    </source>
</evidence>
<feature type="transmembrane region" description="Helical" evidence="2">
    <location>
        <begin position="40"/>
        <end position="59"/>
    </location>
</feature>
<dbReference type="EMBL" id="AOIO01000017">
    <property type="protein sequence ID" value="ELZ03456.1"/>
    <property type="molecule type" value="Genomic_DNA"/>
</dbReference>
<keyword evidence="4" id="KW-1185">Reference proteome</keyword>
<dbReference type="OrthoDB" id="170423at2157"/>
<organism evidence="3 4">
    <name type="scientific">Natrialba asiatica (strain ATCC 700177 / DSM 12278 / JCM 9576 / FERM P-10747 / NBRC 102637 / 172P1)</name>
    <dbReference type="NCBI Taxonomy" id="29540"/>
    <lineage>
        <taxon>Archaea</taxon>
        <taxon>Methanobacteriati</taxon>
        <taxon>Methanobacteriota</taxon>
        <taxon>Stenosarchaea group</taxon>
        <taxon>Halobacteria</taxon>
        <taxon>Halobacteriales</taxon>
        <taxon>Natrialbaceae</taxon>
        <taxon>Natrialba</taxon>
    </lineage>
</organism>